<proteinExistence type="predicted"/>
<dbReference type="AlphaFoldDB" id="U2KFR8"/>
<dbReference type="EMBL" id="AWVF01000026">
    <property type="protein sequence ID" value="ERJ97386.1"/>
    <property type="molecule type" value="Genomic_DNA"/>
</dbReference>
<protein>
    <submittedName>
        <fullName evidence="1">Uncharacterized protein</fullName>
    </submittedName>
</protein>
<dbReference type="RefSeq" id="WP_021681505.1">
    <property type="nucleotide sequence ID" value="NZ_KI260355.1"/>
</dbReference>
<dbReference type="OrthoDB" id="1230907at2"/>
<dbReference type="HOGENOM" id="CLU_1905203_0_0_9"/>
<evidence type="ECO:0000313" key="1">
    <source>
        <dbReference type="EMBL" id="ERJ97386.1"/>
    </source>
</evidence>
<gene>
    <name evidence="1" type="ORF">RUMCAL_00169</name>
</gene>
<sequence length="133" mass="14499">MNKENNMELKSEYVEVEVLGYGLPLYNAIGSSGDKVIYEGIEYDSTMINAWEVLTGSSTIQIGGQCCNQHCTSSHPDDLVGAHVVLSQPTQALQPDEEFYIVPLCRGCNSSGPGKNIQLRCAVKAARMSWIGK</sequence>
<evidence type="ECO:0000313" key="2">
    <source>
        <dbReference type="Proteomes" id="UP000016662"/>
    </source>
</evidence>
<keyword evidence="2" id="KW-1185">Reference proteome</keyword>
<comment type="caution">
    <text evidence="1">The sequence shown here is derived from an EMBL/GenBank/DDBJ whole genome shotgun (WGS) entry which is preliminary data.</text>
</comment>
<reference evidence="1 2" key="1">
    <citation type="submission" date="2013-07" db="EMBL/GenBank/DDBJ databases">
        <authorList>
            <person name="Weinstock G."/>
            <person name="Sodergren E."/>
            <person name="Wylie T."/>
            <person name="Fulton L."/>
            <person name="Fulton R."/>
            <person name="Fronick C."/>
            <person name="O'Laughlin M."/>
            <person name="Godfrey J."/>
            <person name="Miner T."/>
            <person name="Herter B."/>
            <person name="Appelbaum E."/>
            <person name="Cordes M."/>
            <person name="Lek S."/>
            <person name="Wollam A."/>
            <person name="Pepin K.H."/>
            <person name="Palsikar V.B."/>
            <person name="Mitreva M."/>
            <person name="Wilson R.K."/>
        </authorList>
    </citation>
    <scope>NUCLEOTIDE SEQUENCE [LARGE SCALE GENOMIC DNA]</scope>
    <source>
        <strain evidence="1 2">ATCC 27760</strain>
    </source>
</reference>
<name>U2KFR8_9FIRM</name>
<organism evidence="1 2">
    <name type="scientific">Ruminococcus callidus ATCC 27760</name>
    <dbReference type="NCBI Taxonomy" id="411473"/>
    <lineage>
        <taxon>Bacteria</taxon>
        <taxon>Bacillati</taxon>
        <taxon>Bacillota</taxon>
        <taxon>Clostridia</taxon>
        <taxon>Eubacteriales</taxon>
        <taxon>Oscillospiraceae</taxon>
        <taxon>Ruminococcus</taxon>
    </lineage>
</organism>
<dbReference type="Proteomes" id="UP000016662">
    <property type="component" value="Unassembled WGS sequence"/>
</dbReference>
<dbReference type="STRING" id="411473.RUMCAL_00169"/>
<accession>U2KFR8</accession>
<dbReference type="GeneID" id="93693576"/>